<protein>
    <submittedName>
        <fullName evidence="2">HDOD domain-containing protein</fullName>
    </submittedName>
</protein>
<dbReference type="RefSeq" id="WP_142811101.1">
    <property type="nucleotide sequence ID" value="NZ_CP036282.1"/>
</dbReference>
<feature type="domain" description="HDOD" evidence="1">
    <location>
        <begin position="16"/>
        <end position="211"/>
    </location>
</feature>
<keyword evidence="3" id="KW-1185">Reference proteome</keyword>
<evidence type="ECO:0000259" key="1">
    <source>
        <dbReference type="PROSITE" id="PS51833"/>
    </source>
</evidence>
<dbReference type="SMART" id="SM00471">
    <property type="entry name" value="HDc"/>
    <property type="match status" value="1"/>
</dbReference>
<gene>
    <name evidence="2" type="ORF">EXZ61_09080</name>
</gene>
<dbReference type="InterPro" id="IPR003607">
    <property type="entry name" value="HD/PDEase_dom"/>
</dbReference>
<sequence>MQPELAQKLAHAVDSMPAFPKSVQKVIELTRNVDCTPKALVDVIELDPVITVKILRVANSAHYNLPKQVTSLGHAIVYLGFNTVKNLSLSIAAIGVLPKTNTADFDIQKYLIHSLSTATIAKRLAALSRQADPMDCFIAGLLHDFGKIVLLQFMPIEFKMALTVCKTDNIPFNAALIGTAGVDHALVGAMLAEKWRFSAELVTTIRHQRVDDLQDTGMTACVFAANQISKKLEIGFGGNHLFDEFPPSVKARLGGTLDESVALLGDMDSIIAESTLLAQL</sequence>
<dbReference type="SUPFAM" id="SSF109604">
    <property type="entry name" value="HD-domain/PDEase-like"/>
    <property type="match status" value="1"/>
</dbReference>
<proteinExistence type="predicted"/>
<name>A0A515ENQ4_9BURK</name>
<dbReference type="AlphaFoldDB" id="A0A515ENQ4"/>
<dbReference type="InterPro" id="IPR052340">
    <property type="entry name" value="RNase_Y/CdgJ"/>
</dbReference>
<accession>A0A515ENQ4</accession>
<evidence type="ECO:0000313" key="2">
    <source>
        <dbReference type="EMBL" id="QDL54306.1"/>
    </source>
</evidence>
<dbReference type="PROSITE" id="PS51833">
    <property type="entry name" value="HDOD"/>
    <property type="match status" value="1"/>
</dbReference>
<dbReference type="PANTHER" id="PTHR33525:SF3">
    <property type="entry name" value="RIBONUCLEASE Y"/>
    <property type="match status" value="1"/>
</dbReference>
<reference evidence="3" key="2">
    <citation type="journal article" date="2020" name="Int. J. Syst. Evol. Microbiol.">
        <title>Genomic insights into a novel species Rhodoferax aquaticus sp. nov., isolated from freshwater.</title>
        <authorList>
            <person name="Li T."/>
            <person name="Zhuo Y."/>
            <person name="Jin C.Z."/>
            <person name="Wu X."/>
            <person name="Ko S.R."/>
            <person name="Jin F.J."/>
            <person name="Ahn C.Y."/>
            <person name="Oh H.M."/>
            <person name="Lee H.G."/>
            <person name="Jin L."/>
        </authorList>
    </citation>
    <scope>NUCLEOTIDE SEQUENCE [LARGE SCALE GENOMIC DNA]</scope>
    <source>
        <strain evidence="3">Gr-4</strain>
    </source>
</reference>
<dbReference type="EMBL" id="CP036282">
    <property type="protein sequence ID" value="QDL54306.1"/>
    <property type="molecule type" value="Genomic_DNA"/>
</dbReference>
<dbReference type="Proteomes" id="UP000317365">
    <property type="component" value="Chromosome"/>
</dbReference>
<dbReference type="Pfam" id="PF08668">
    <property type="entry name" value="HDOD"/>
    <property type="match status" value="1"/>
</dbReference>
<evidence type="ECO:0000313" key="3">
    <source>
        <dbReference type="Proteomes" id="UP000317365"/>
    </source>
</evidence>
<dbReference type="KEGG" id="rhg:EXZ61_09080"/>
<dbReference type="Gene3D" id="1.10.3210.10">
    <property type="entry name" value="Hypothetical protein af1432"/>
    <property type="match status" value="1"/>
</dbReference>
<dbReference type="CDD" id="cd00077">
    <property type="entry name" value="HDc"/>
    <property type="match status" value="1"/>
</dbReference>
<reference evidence="3" key="1">
    <citation type="submission" date="2019-02" db="EMBL/GenBank/DDBJ databases">
        <title>Complete genome sequence of Rhodoferax sp. Gr-4.</title>
        <authorList>
            <person name="Jin L."/>
        </authorList>
    </citation>
    <scope>NUCLEOTIDE SEQUENCE [LARGE SCALE GENOMIC DNA]</scope>
    <source>
        <strain evidence="3">Gr-4</strain>
    </source>
</reference>
<dbReference type="InterPro" id="IPR013976">
    <property type="entry name" value="HDOD"/>
</dbReference>
<dbReference type="PANTHER" id="PTHR33525">
    <property type="match status" value="1"/>
</dbReference>
<organism evidence="2 3">
    <name type="scientific">Rhodoferax aquaticus</name>
    <dbReference type="NCBI Taxonomy" id="2527691"/>
    <lineage>
        <taxon>Bacteria</taxon>
        <taxon>Pseudomonadati</taxon>
        <taxon>Pseudomonadota</taxon>
        <taxon>Betaproteobacteria</taxon>
        <taxon>Burkholderiales</taxon>
        <taxon>Comamonadaceae</taxon>
        <taxon>Rhodoferax</taxon>
    </lineage>
</organism>